<dbReference type="InterPro" id="IPR038656">
    <property type="entry name" value="Peptidase_G1_sf"/>
</dbReference>
<evidence type="ECO:0000313" key="4">
    <source>
        <dbReference type="Proteomes" id="UP000703269"/>
    </source>
</evidence>
<protein>
    <submittedName>
        <fullName evidence="3">Peptidase G1 domain-containing protein</fullName>
    </submittedName>
</protein>
<dbReference type="CDD" id="cd13426">
    <property type="entry name" value="Peptidase_G1"/>
    <property type="match status" value="1"/>
</dbReference>
<dbReference type="InterPro" id="IPR013320">
    <property type="entry name" value="ConA-like_dom_sf"/>
</dbReference>
<dbReference type="Proteomes" id="UP000703269">
    <property type="component" value="Unassembled WGS sequence"/>
</dbReference>
<proteinExistence type="predicted"/>
<organism evidence="3 4">
    <name type="scientific">Phanerochaete sordida</name>
    <dbReference type="NCBI Taxonomy" id="48140"/>
    <lineage>
        <taxon>Eukaryota</taxon>
        <taxon>Fungi</taxon>
        <taxon>Dikarya</taxon>
        <taxon>Basidiomycota</taxon>
        <taxon>Agaricomycotina</taxon>
        <taxon>Agaricomycetes</taxon>
        <taxon>Polyporales</taxon>
        <taxon>Phanerochaetaceae</taxon>
        <taxon>Phanerochaete</taxon>
    </lineage>
</organism>
<evidence type="ECO:0000313" key="3">
    <source>
        <dbReference type="EMBL" id="GJE96810.1"/>
    </source>
</evidence>
<gene>
    <name evidence="3" type="ORF">PsYK624_130160</name>
</gene>
<keyword evidence="2" id="KW-0732">Signal</keyword>
<accession>A0A9P3GNS3</accession>
<feature type="signal peptide" evidence="2">
    <location>
        <begin position="1"/>
        <end position="19"/>
    </location>
</feature>
<keyword evidence="4" id="KW-1185">Reference proteome</keyword>
<dbReference type="OrthoDB" id="2862635at2759"/>
<dbReference type="SUPFAM" id="SSF49899">
    <property type="entry name" value="Concanavalin A-like lectins/glucanases"/>
    <property type="match status" value="1"/>
</dbReference>
<dbReference type="GO" id="GO:0006508">
    <property type="term" value="P:proteolysis"/>
    <property type="evidence" value="ECO:0007669"/>
    <property type="project" value="InterPro"/>
</dbReference>
<comment type="caution">
    <text evidence="3">The sequence shown here is derived from an EMBL/GenBank/DDBJ whole genome shotgun (WGS) entry which is preliminary data.</text>
</comment>
<sequence>MLTVLSTVLAACLITSLHALPSSQERIVAAALRGSPGTRIFTPSASNIADAQYSVNWAGAILQAPSDTLREVTATLTLPNLTPPSGVDPDRTTYWGQAWIGIDGDQCDGGSARVGFYLYSFYDSDEQVNSLTIPFYQIGYAEDSHSINGLNVWPGDSVTLTISATSRTAGFMYVTDNARGTTVSVRYAAGAPLCRQEAVWVIEDPVHAGTLSHLPDYGALTFTNASAAIEDGQRTSRRGPQGAHVVNMFQERLLSDVGVGASTVSVVYVP</sequence>
<dbReference type="GO" id="GO:0070007">
    <property type="term" value="F:glutamic-type endopeptidase activity"/>
    <property type="evidence" value="ECO:0007669"/>
    <property type="project" value="InterPro"/>
</dbReference>
<dbReference type="Gene3D" id="2.60.120.700">
    <property type="entry name" value="Peptidase G1"/>
    <property type="match status" value="1"/>
</dbReference>
<evidence type="ECO:0000256" key="1">
    <source>
        <dbReference type="PIRSR" id="PIRSR600250-50"/>
    </source>
</evidence>
<reference evidence="3 4" key="1">
    <citation type="submission" date="2021-08" db="EMBL/GenBank/DDBJ databases">
        <title>Draft Genome Sequence of Phanerochaete sordida strain YK-624.</title>
        <authorList>
            <person name="Mori T."/>
            <person name="Dohra H."/>
            <person name="Suzuki T."/>
            <person name="Kawagishi H."/>
            <person name="Hirai H."/>
        </authorList>
    </citation>
    <scope>NUCLEOTIDE SEQUENCE [LARGE SCALE GENOMIC DNA]</scope>
    <source>
        <strain evidence="3 4">YK-624</strain>
    </source>
</reference>
<feature type="chain" id="PRO_5040333940" evidence="2">
    <location>
        <begin position="20"/>
        <end position="270"/>
    </location>
</feature>
<name>A0A9P3GNS3_9APHY</name>
<dbReference type="PANTHER" id="PTHR37536:SF1">
    <property type="entry name" value="ASPERGILLOPEPSIN, PUTAITVE (AFU_ORTHOLOGUE AFUA_7G01200)"/>
    <property type="match status" value="1"/>
</dbReference>
<feature type="active site" description="Proton acceptor" evidence="1">
    <location>
        <position position="203"/>
    </location>
</feature>
<dbReference type="AlphaFoldDB" id="A0A9P3GNS3"/>
<dbReference type="PANTHER" id="PTHR37536">
    <property type="entry name" value="PUTATIVE (AFU_ORTHOLOGUE AFUA_3G02970)-RELATED"/>
    <property type="match status" value="1"/>
</dbReference>
<evidence type="ECO:0000256" key="2">
    <source>
        <dbReference type="SAM" id="SignalP"/>
    </source>
</evidence>
<dbReference type="Pfam" id="PF01828">
    <property type="entry name" value="Peptidase_A4"/>
    <property type="match status" value="1"/>
</dbReference>
<dbReference type="InterPro" id="IPR000250">
    <property type="entry name" value="Peptidase_G1"/>
</dbReference>
<dbReference type="EMBL" id="BPQB01000064">
    <property type="protein sequence ID" value="GJE96810.1"/>
    <property type="molecule type" value="Genomic_DNA"/>
</dbReference>